<evidence type="ECO:0000313" key="2">
    <source>
        <dbReference type="Proteomes" id="UP000023152"/>
    </source>
</evidence>
<dbReference type="EMBL" id="ASPP01001386">
    <property type="protein sequence ID" value="ETO35709.1"/>
    <property type="molecule type" value="Genomic_DNA"/>
</dbReference>
<sequence>MITSGRNGLPPNLLEWLKSSEMSSKINRIIYSSCNPKITFREMQIFLSGDNAFSVEDYVILDMHPCTEYRGFFGVLVRRKVLVLPVGGLKAGKTYFFAQQMIKHFPVGTLQYLGRDDIFFGFKKQGNSLKRAKLLTHQRITNALCDNHRKATVLYLDSCNGTPEGRDYYQNIFFENHGAQQQIGHPSSNLLVVCLCFVRKENASDQLWLELVDMGLKQRKENDIPIHKSEQQWLKLYQLSWDQLKYPNQNDPRVQVLEIPANTKCNKLWEFHKEQICYELFRLCFGPSNTSEKINIVFISKQNTFLEEHFH</sequence>
<proteinExistence type="predicted"/>
<name>X6PCB5_RETFI</name>
<accession>X6PCB5</accession>
<reference evidence="1 2" key="1">
    <citation type="journal article" date="2013" name="Curr. Biol.">
        <title>The Genome of the Foraminiferan Reticulomyxa filosa.</title>
        <authorList>
            <person name="Glockner G."/>
            <person name="Hulsmann N."/>
            <person name="Schleicher M."/>
            <person name="Noegel A.A."/>
            <person name="Eichinger L."/>
            <person name="Gallinger C."/>
            <person name="Pawlowski J."/>
            <person name="Sierra R."/>
            <person name="Euteneuer U."/>
            <person name="Pillet L."/>
            <person name="Moustafa A."/>
            <person name="Platzer M."/>
            <person name="Groth M."/>
            <person name="Szafranski K."/>
            <person name="Schliwa M."/>
        </authorList>
    </citation>
    <scope>NUCLEOTIDE SEQUENCE [LARGE SCALE GENOMIC DNA]</scope>
</reference>
<gene>
    <name evidence="1" type="ORF">RFI_01352</name>
</gene>
<evidence type="ECO:0000313" key="1">
    <source>
        <dbReference type="EMBL" id="ETO35709.1"/>
    </source>
</evidence>
<dbReference type="Gene3D" id="3.40.50.150">
    <property type="entry name" value="Vaccinia Virus protein VP39"/>
    <property type="match status" value="1"/>
</dbReference>
<keyword evidence="2" id="KW-1185">Reference proteome</keyword>
<dbReference type="InterPro" id="IPR029063">
    <property type="entry name" value="SAM-dependent_MTases_sf"/>
</dbReference>
<dbReference type="Proteomes" id="UP000023152">
    <property type="component" value="Unassembled WGS sequence"/>
</dbReference>
<protein>
    <submittedName>
        <fullName evidence="1">Uncharacterized protein</fullName>
    </submittedName>
</protein>
<comment type="caution">
    <text evidence="1">The sequence shown here is derived from an EMBL/GenBank/DDBJ whole genome shotgun (WGS) entry which is preliminary data.</text>
</comment>
<organism evidence="1 2">
    <name type="scientific">Reticulomyxa filosa</name>
    <dbReference type="NCBI Taxonomy" id="46433"/>
    <lineage>
        <taxon>Eukaryota</taxon>
        <taxon>Sar</taxon>
        <taxon>Rhizaria</taxon>
        <taxon>Retaria</taxon>
        <taxon>Foraminifera</taxon>
        <taxon>Monothalamids</taxon>
        <taxon>Reticulomyxidae</taxon>
        <taxon>Reticulomyxa</taxon>
    </lineage>
</organism>
<dbReference type="AlphaFoldDB" id="X6PCB5"/>